<feature type="disulfide bond" evidence="5">
    <location>
        <begin position="40"/>
        <end position="72"/>
    </location>
</feature>
<name>A0AAN9VS74_9ORTH</name>
<keyword evidence="7" id="KW-1185">Reference proteome</keyword>
<proteinExistence type="inferred from homology"/>
<accession>A0AAN9VS74</accession>
<dbReference type="AlphaFoldDB" id="A0AAN9VS74"/>
<dbReference type="Pfam" id="PF02297">
    <property type="entry name" value="COX6B"/>
    <property type="match status" value="1"/>
</dbReference>
<evidence type="ECO:0000256" key="3">
    <source>
        <dbReference type="ARBA" id="ARBA00023157"/>
    </source>
</evidence>
<evidence type="ECO:0000256" key="5">
    <source>
        <dbReference type="PIRSR" id="PIRSR000278-1"/>
    </source>
</evidence>
<organism evidence="6 7">
    <name type="scientific">Gryllus longicercus</name>
    <dbReference type="NCBI Taxonomy" id="2509291"/>
    <lineage>
        <taxon>Eukaryota</taxon>
        <taxon>Metazoa</taxon>
        <taxon>Ecdysozoa</taxon>
        <taxon>Arthropoda</taxon>
        <taxon>Hexapoda</taxon>
        <taxon>Insecta</taxon>
        <taxon>Pterygota</taxon>
        <taxon>Neoptera</taxon>
        <taxon>Polyneoptera</taxon>
        <taxon>Orthoptera</taxon>
        <taxon>Ensifera</taxon>
        <taxon>Gryllidea</taxon>
        <taxon>Grylloidea</taxon>
        <taxon>Gryllidae</taxon>
        <taxon>Gryllinae</taxon>
        <taxon>Gryllus</taxon>
    </lineage>
</organism>
<keyword evidence="2 4" id="KW-0496">Mitochondrion</keyword>
<dbReference type="GO" id="GO:0045277">
    <property type="term" value="C:respiratory chain complex IV"/>
    <property type="evidence" value="ECO:0007669"/>
    <property type="project" value="InterPro"/>
</dbReference>
<keyword evidence="3 5" id="KW-1015">Disulfide bond</keyword>
<dbReference type="Proteomes" id="UP001378592">
    <property type="component" value="Unassembled WGS sequence"/>
</dbReference>
<dbReference type="PROSITE" id="PS51808">
    <property type="entry name" value="CHCH"/>
    <property type="match status" value="1"/>
</dbReference>
<protein>
    <recommendedName>
        <fullName evidence="4">Cytochrome c oxidase subunit</fullName>
    </recommendedName>
</protein>
<comment type="similarity">
    <text evidence="4">Belongs to the cytochrome c oxidase subunit 6B.</text>
</comment>
<dbReference type="SUPFAM" id="SSF47694">
    <property type="entry name" value="Cytochrome c oxidase subunit h"/>
    <property type="match status" value="1"/>
</dbReference>
<dbReference type="GO" id="GO:0005739">
    <property type="term" value="C:mitochondrion"/>
    <property type="evidence" value="ECO:0007669"/>
    <property type="project" value="UniProtKB-SubCell"/>
</dbReference>
<evidence type="ECO:0000313" key="6">
    <source>
        <dbReference type="EMBL" id="KAK7870394.1"/>
    </source>
</evidence>
<feature type="disulfide bond" evidence="5">
    <location>
        <begin position="50"/>
        <end position="61"/>
    </location>
</feature>
<dbReference type="PIRSF" id="PIRSF000278">
    <property type="entry name" value="Cyt_c_oxidase_6B"/>
    <property type="match status" value="1"/>
</dbReference>
<evidence type="ECO:0000256" key="2">
    <source>
        <dbReference type="ARBA" id="ARBA00023128"/>
    </source>
</evidence>
<dbReference type="InterPro" id="IPR003213">
    <property type="entry name" value="Cyt_c_oxidase_su6B"/>
</dbReference>
<dbReference type="InterPro" id="IPR048280">
    <property type="entry name" value="COX6B-like"/>
</dbReference>
<dbReference type="FunFam" id="1.10.10.140:FF:000001">
    <property type="entry name" value="Cytochrome c oxidase subunit 6B1"/>
    <property type="match status" value="1"/>
</dbReference>
<reference evidence="6 7" key="1">
    <citation type="submission" date="2024-03" db="EMBL/GenBank/DDBJ databases">
        <title>The genome assembly and annotation of the cricket Gryllus longicercus Weissman &amp; Gray.</title>
        <authorList>
            <person name="Szrajer S."/>
            <person name="Gray D."/>
            <person name="Ylla G."/>
        </authorList>
    </citation>
    <scope>NUCLEOTIDE SEQUENCE [LARGE SCALE GENOMIC DNA]</scope>
    <source>
        <strain evidence="6">DAG 2021-001</strain>
        <tissue evidence="6">Whole body minus gut</tissue>
    </source>
</reference>
<gene>
    <name evidence="6" type="ORF">R5R35_000556</name>
</gene>
<dbReference type="EMBL" id="JAZDUA010000059">
    <property type="protein sequence ID" value="KAK7870394.1"/>
    <property type="molecule type" value="Genomic_DNA"/>
</dbReference>
<comment type="function">
    <text evidence="4">Component of the cytochrome c oxidase, the last enzyme in the mitochondrial electron transport chain which drives oxidative phosphorylation.</text>
</comment>
<dbReference type="CDD" id="cd00926">
    <property type="entry name" value="Cyt_c_Oxidase_VIb"/>
    <property type="match status" value="1"/>
</dbReference>
<comment type="subcellular location">
    <subcellularLocation>
        <location evidence="1">Mitochondrion</location>
    </subcellularLocation>
</comment>
<dbReference type="InterPro" id="IPR036549">
    <property type="entry name" value="CX6/COA6-like_sf"/>
</dbReference>
<dbReference type="PANTHER" id="PTHR11387">
    <property type="entry name" value="CYTOCHROME C OXIDASE SUBUNIT 6B"/>
    <property type="match status" value="1"/>
</dbReference>
<evidence type="ECO:0000313" key="7">
    <source>
        <dbReference type="Proteomes" id="UP001378592"/>
    </source>
</evidence>
<sequence>MPAIMPAVTAASKSKKDDDIKLETAPFDPRFPNQNQTRYCYQSYIDYHRCQAVKGQDYEPCNYFKKVFLTMCPAAWVERWDTQIEENRFPGKIH</sequence>
<dbReference type="Gene3D" id="1.10.10.140">
    <property type="entry name" value="Cytochrome c oxidase, subunit VIb"/>
    <property type="match status" value="1"/>
</dbReference>
<evidence type="ECO:0000256" key="4">
    <source>
        <dbReference type="PIRNR" id="PIRNR000278"/>
    </source>
</evidence>
<comment type="caution">
    <text evidence="6">The sequence shown here is derived from an EMBL/GenBank/DDBJ whole genome shotgun (WGS) entry which is preliminary data.</text>
</comment>
<evidence type="ECO:0000256" key="1">
    <source>
        <dbReference type="ARBA" id="ARBA00004173"/>
    </source>
</evidence>